<dbReference type="InterPro" id="IPR041691">
    <property type="entry name" value="Atg6/beclin_CC"/>
</dbReference>
<dbReference type="GO" id="GO:0043548">
    <property type="term" value="F:phosphatidylinositol 3-kinase binding"/>
    <property type="evidence" value="ECO:0007669"/>
    <property type="project" value="TreeGrafter"/>
</dbReference>
<evidence type="ECO:0000313" key="5">
    <source>
        <dbReference type="EMBL" id="QLL30901.1"/>
    </source>
</evidence>
<evidence type="ECO:0000256" key="2">
    <source>
        <dbReference type="SAM" id="Coils"/>
    </source>
</evidence>
<dbReference type="InterPro" id="IPR040455">
    <property type="entry name" value="Atg6_BARA"/>
</dbReference>
<evidence type="ECO:0000313" key="6">
    <source>
        <dbReference type="Proteomes" id="UP000515788"/>
    </source>
</evidence>
<dbReference type="PANTHER" id="PTHR12768:SF4">
    <property type="entry name" value="BECLIN-1"/>
    <property type="match status" value="1"/>
</dbReference>
<dbReference type="GO" id="GO:0045324">
    <property type="term" value="P:late endosome to vacuole transport"/>
    <property type="evidence" value="ECO:0007669"/>
    <property type="project" value="TreeGrafter"/>
</dbReference>
<accession>A0A7G3ZBL5</accession>
<keyword evidence="2" id="KW-0175">Coiled coil</keyword>
<dbReference type="AlphaFoldDB" id="A0A7G3ZBL5"/>
<dbReference type="KEGG" id="tgb:HG536_0A07160"/>
<dbReference type="Pfam" id="PF04111">
    <property type="entry name" value="APG6"/>
    <property type="match status" value="1"/>
</dbReference>
<dbReference type="InterPro" id="IPR038274">
    <property type="entry name" value="Atg6/Beclin_C_sf"/>
</dbReference>
<feature type="coiled-coil region" evidence="2">
    <location>
        <begin position="206"/>
        <end position="247"/>
    </location>
</feature>
<name>A0A7G3ZBL5_9SACH</name>
<dbReference type="GO" id="GO:0006995">
    <property type="term" value="P:cellular response to nitrogen starvation"/>
    <property type="evidence" value="ECO:0007669"/>
    <property type="project" value="TreeGrafter"/>
</dbReference>
<dbReference type="OrthoDB" id="20368at2759"/>
<comment type="similarity">
    <text evidence="1">Belongs to the beclin family.</text>
</comment>
<dbReference type="Proteomes" id="UP000515788">
    <property type="component" value="Chromosome 1"/>
</dbReference>
<dbReference type="GO" id="GO:0000045">
    <property type="term" value="P:autophagosome assembly"/>
    <property type="evidence" value="ECO:0007669"/>
    <property type="project" value="TreeGrafter"/>
</dbReference>
<feature type="domain" description="Atg6/beclin coiled-coil" evidence="4">
    <location>
        <begin position="153"/>
        <end position="283"/>
    </location>
</feature>
<reference evidence="5 6" key="1">
    <citation type="submission" date="2020-06" db="EMBL/GenBank/DDBJ databases">
        <title>The yeast mating-type switching endonuclease HO is a domesticated member of an unorthodox homing genetic element family.</title>
        <authorList>
            <person name="Coughlan A.Y."/>
            <person name="Lombardi L."/>
            <person name="Braun-Galleani S."/>
            <person name="Martos A.R."/>
            <person name="Galeote V."/>
            <person name="Bigey F."/>
            <person name="Dequin S."/>
            <person name="Byrne K.P."/>
            <person name="Wolfe K.H."/>
        </authorList>
    </citation>
    <scope>NUCLEOTIDE SEQUENCE [LARGE SCALE GENOMIC DNA]</scope>
    <source>
        <strain evidence="5 6">CBS764</strain>
    </source>
</reference>
<evidence type="ECO:0000259" key="3">
    <source>
        <dbReference type="Pfam" id="PF04111"/>
    </source>
</evidence>
<evidence type="ECO:0000259" key="4">
    <source>
        <dbReference type="Pfam" id="PF17675"/>
    </source>
</evidence>
<keyword evidence="6" id="KW-1185">Reference proteome</keyword>
<dbReference type="PANTHER" id="PTHR12768">
    <property type="entry name" value="BECLIN 1"/>
    <property type="match status" value="1"/>
</dbReference>
<gene>
    <name evidence="5" type="ORF">HG536_0A07160</name>
</gene>
<sequence length="495" mass="55885">MSNIEELPLKCQNCRLPLKIDSSLLDLSLAQRDLLANSSNDYTPTKYKIPDDRLHALSKAIHPKDLNLPKSELDSYVFLQTEPSASSPSNDSSIETSAQTLIARKEDDSGDEHLDEDFHYGLSHGNTRTLSTQISALANVFNILSSNSNIDYPVCQDCCNILIQRLQSEYDDAIRERDLYTQFVSRIEKQKKVAQPESTGAIHEESAKLKSESESLLNELVGLEKQDEELEQKIACLEKQVEAKRITELEDLKRKNMHELELINFSTEVQSLKKQYEFSLNSLDRLRKFNVYNETFKISHEGPFGVINGLRLGGFDEVRVPWQEINAALGQIVLLLATIITRLNIKTKGYKLQPMGSFSKVCKFQQEEQEWVTYEAYFADGFKLGKLFRKETGFDKALECLLDIVQLMAAGLSRPPSGAGDVQTSDAGYAENENDVIYDVELPYVMHKDKINGISVKLFGGRPTLEWTTAMKFLLTNAKWLLAFSSSRLAQSPSS</sequence>
<organism evidence="5 6">
    <name type="scientific">Torulaspora globosa</name>
    <dbReference type="NCBI Taxonomy" id="48254"/>
    <lineage>
        <taxon>Eukaryota</taxon>
        <taxon>Fungi</taxon>
        <taxon>Dikarya</taxon>
        <taxon>Ascomycota</taxon>
        <taxon>Saccharomycotina</taxon>
        <taxon>Saccharomycetes</taxon>
        <taxon>Saccharomycetales</taxon>
        <taxon>Saccharomycetaceae</taxon>
        <taxon>Torulaspora</taxon>
    </lineage>
</organism>
<feature type="domain" description="Atg6 BARA" evidence="3">
    <location>
        <begin position="286"/>
        <end position="486"/>
    </location>
</feature>
<proteinExistence type="inferred from homology"/>
<dbReference type="GO" id="GO:0034272">
    <property type="term" value="C:phosphatidylinositol 3-kinase complex, class III, type II"/>
    <property type="evidence" value="ECO:0007669"/>
    <property type="project" value="TreeGrafter"/>
</dbReference>
<dbReference type="EMBL" id="CP059246">
    <property type="protein sequence ID" value="QLL30901.1"/>
    <property type="molecule type" value="Genomic_DNA"/>
</dbReference>
<dbReference type="Gene3D" id="1.10.418.40">
    <property type="entry name" value="Autophagy protein 6/Beclin 1"/>
    <property type="match status" value="1"/>
</dbReference>
<dbReference type="GeneID" id="59323998"/>
<dbReference type="RefSeq" id="XP_037137576.1">
    <property type="nucleotide sequence ID" value="XM_037281681.1"/>
</dbReference>
<evidence type="ECO:0000256" key="1">
    <source>
        <dbReference type="ARBA" id="ARBA00005965"/>
    </source>
</evidence>
<dbReference type="GO" id="GO:0000407">
    <property type="term" value="C:phagophore assembly site"/>
    <property type="evidence" value="ECO:0007669"/>
    <property type="project" value="TreeGrafter"/>
</dbReference>
<dbReference type="Pfam" id="PF17675">
    <property type="entry name" value="APG6_N"/>
    <property type="match status" value="1"/>
</dbReference>
<dbReference type="InterPro" id="IPR007243">
    <property type="entry name" value="Atg6/Beclin"/>
</dbReference>
<protein>
    <submittedName>
        <fullName evidence="5">Uncharacterized protein</fullName>
    </submittedName>
</protein>
<dbReference type="GO" id="GO:0034271">
    <property type="term" value="C:phosphatidylinositol 3-kinase complex, class III, type I"/>
    <property type="evidence" value="ECO:0007669"/>
    <property type="project" value="TreeGrafter"/>
</dbReference>
<dbReference type="GO" id="GO:0030674">
    <property type="term" value="F:protein-macromolecule adaptor activity"/>
    <property type="evidence" value="ECO:0007669"/>
    <property type="project" value="TreeGrafter"/>
</dbReference>
<dbReference type="GO" id="GO:0000423">
    <property type="term" value="P:mitophagy"/>
    <property type="evidence" value="ECO:0007669"/>
    <property type="project" value="TreeGrafter"/>
</dbReference>